<name>A0A9D2TFG5_9FIRM</name>
<evidence type="ECO:0000256" key="7">
    <source>
        <dbReference type="RuleBase" id="RU363032"/>
    </source>
</evidence>
<dbReference type="GO" id="GO:0055085">
    <property type="term" value="P:transmembrane transport"/>
    <property type="evidence" value="ECO:0007669"/>
    <property type="project" value="InterPro"/>
</dbReference>
<dbReference type="PANTHER" id="PTHR30193:SF37">
    <property type="entry name" value="INNER MEMBRANE ABC TRANSPORTER PERMEASE PROTEIN YCJO"/>
    <property type="match status" value="1"/>
</dbReference>
<comment type="similarity">
    <text evidence="7">Belongs to the binding-protein-dependent transport system permease family.</text>
</comment>
<dbReference type="PANTHER" id="PTHR30193">
    <property type="entry name" value="ABC TRANSPORTER PERMEASE PROTEIN"/>
    <property type="match status" value="1"/>
</dbReference>
<feature type="transmembrane region" description="Helical" evidence="7">
    <location>
        <begin position="261"/>
        <end position="282"/>
    </location>
</feature>
<evidence type="ECO:0000256" key="6">
    <source>
        <dbReference type="ARBA" id="ARBA00023136"/>
    </source>
</evidence>
<dbReference type="InterPro" id="IPR000515">
    <property type="entry name" value="MetI-like"/>
</dbReference>
<dbReference type="Pfam" id="PF00528">
    <property type="entry name" value="BPD_transp_1"/>
    <property type="match status" value="1"/>
</dbReference>
<keyword evidence="3" id="KW-1003">Cell membrane</keyword>
<evidence type="ECO:0000313" key="10">
    <source>
        <dbReference type="Proteomes" id="UP000823863"/>
    </source>
</evidence>
<evidence type="ECO:0000256" key="2">
    <source>
        <dbReference type="ARBA" id="ARBA00022448"/>
    </source>
</evidence>
<dbReference type="PROSITE" id="PS50928">
    <property type="entry name" value="ABC_TM1"/>
    <property type="match status" value="1"/>
</dbReference>
<dbReference type="Proteomes" id="UP000823863">
    <property type="component" value="Unassembled WGS sequence"/>
</dbReference>
<dbReference type="InterPro" id="IPR035906">
    <property type="entry name" value="MetI-like_sf"/>
</dbReference>
<sequence length="291" mass="32594">MKKKQNGQAYPFLTPFMILVSIFYIVPAILTIAMSLTDLDSSFVWEWNNFNNYRKILLDPNTAQIVFNTVVFVGCAIAITILLDLVIAVLVTYFIKNESISSFFKSLIMIPMITPAVVYSVLWIWLLDASENGVINQLYMGITGSDLPLNWIAKYPMQIVVMATVLTSLGFGAINFSSAIKSISEEQFKAARIDGAGEWEIVTGIILPNIRYHIQFIALWETLGLLTNYVTIMLITDGGPSMKTEVWALSAYHKAFTNQQYGYGAAISMVLILVVMILMLLLNKVMSRRDA</sequence>
<keyword evidence="5 7" id="KW-1133">Transmembrane helix</keyword>
<feature type="domain" description="ABC transmembrane type-1" evidence="8">
    <location>
        <begin position="66"/>
        <end position="282"/>
    </location>
</feature>
<feature type="transmembrane region" description="Helical" evidence="7">
    <location>
        <begin position="216"/>
        <end position="235"/>
    </location>
</feature>
<keyword evidence="4 7" id="KW-0812">Transmembrane</keyword>
<evidence type="ECO:0000256" key="5">
    <source>
        <dbReference type="ARBA" id="ARBA00022989"/>
    </source>
</evidence>
<keyword evidence="6 7" id="KW-0472">Membrane</keyword>
<keyword evidence="2 7" id="KW-0813">Transport</keyword>
<comment type="caution">
    <text evidence="9">The sequence shown here is derived from an EMBL/GenBank/DDBJ whole genome shotgun (WGS) entry which is preliminary data.</text>
</comment>
<gene>
    <name evidence="9" type="ORF">H9931_10470</name>
</gene>
<evidence type="ECO:0000256" key="4">
    <source>
        <dbReference type="ARBA" id="ARBA00022692"/>
    </source>
</evidence>
<feature type="transmembrane region" description="Helical" evidence="7">
    <location>
        <begin position="12"/>
        <end position="36"/>
    </location>
</feature>
<dbReference type="AlphaFoldDB" id="A0A9D2TFG5"/>
<dbReference type="GO" id="GO:0005886">
    <property type="term" value="C:plasma membrane"/>
    <property type="evidence" value="ECO:0007669"/>
    <property type="project" value="UniProtKB-SubCell"/>
</dbReference>
<evidence type="ECO:0000313" key="9">
    <source>
        <dbReference type="EMBL" id="HJC67121.1"/>
    </source>
</evidence>
<reference evidence="9" key="2">
    <citation type="submission" date="2021-04" db="EMBL/GenBank/DDBJ databases">
        <authorList>
            <person name="Gilroy R."/>
        </authorList>
    </citation>
    <scope>NUCLEOTIDE SEQUENCE</scope>
    <source>
        <strain evidence="9">CHK198-12963</strain>
    </source>
</reference>
<proteinExistence type="inferred from homology"/>
<dbReference type="SUPFAM" id="SSF161098">
    <property type="entry name" value="MetI-like"/>
    <property type="match status" value="1"/>
</dbReference>
<protein>
    <submittedName>
        <fullName evidence="9">Sugar ABC transporter permease</fullName>
    </submittedName>
</protein>
<evidence type="ECO:0000259" key="8">
    <source>
        <dbReference type="PROSITE" id="PS50928"/>
    </source>
</evidence>
<feature type="transmembrane region" description="Helical" evidence="7">
    <location>
        <begin position="155"/>
        <end position="174"/>
    </location>
</feature>
<dbReference type="EMBL" id="DWWB01000055">
    <property type="protein sequence ID" value="HJC67121.1"/>
    <property type="molecule type" value="Genomic_DNA"/>
</dbReference>
<feature type="transmembrane region" description="Helical" evidence="7">
    <location>
        <begin position="107"/>
        <end position="126"/>
    </location>
</feature>
<accession>A0A9D2TFG5</accession>
<reference evidence="9" key="1">
    <citation type="journal article" date="2021" name="PeerJ">
        <title>Extensive microbial diversity within the chicken gut microbiome revealed by metagenomics and culture.</title>
        <authorList>
            <person name="Gilroy R."/>
            <person name="Ravi A."/>
            <person name="Getino M."/>
            <person name="Pursley I."/>
            <person name="Horton D.L."/>
            <person name="Alikhan N.F."/>
            <person name="Baker D."/>
            <person name="Gharbi K."/>
            <person name="Hall N."/>
            <person name="Watson M."/>
            <person name="Adriaenssens E.M."/>
            <person name="Foster-Nyarko E."/>
            <person name="Jarju S."/>
            <person name="Secka A."/>
            <person name="Antonio M."/>
            <person name="Oren A."/>
            <person name="Chaudhuri R.R."/>
            <person name="La Ragione R."/>
            <person name="Hildebrand F."/>
            <person name="Pallen M.J."/>
        </authorList>
    </citation>
    <scope>NUCLEOTIDE SEQUENCE</scope>
    <source>
        <strain evidence="9">CHK198-12963</strain>
    </source>
</reference>
<dbReference type="Gene3D" id="1.10.3720.10">
    <property type="entry name" value="MetI-like"/>
    <property type="match status" value="1"/>
</dbReference>
<dbReference type="CDD" id="cd06261">
    <property type="entry name" value="TM_PBP2"/>
    <property type="match status" value="1"/>
</dbReference>
<comment type="subcellular location">
    <subcellularLocation>
        <location evidence="1 7">Cell membrane</location>
        <topology evidence="1 7">Multi-pass membrane protein</topology>
    </subcellularLocation>
</comment>
<evidence type="ECO:0000256" key="3">
    <source>
        <dbReference type="ARBA" id="ARBA00022475"/>
    </source>
</evidence>
<dbReference type="InterPro" id="IPR051393">
    <property type="entry name" value="ABC_transporter_permease"/>
</dbReference>
<feature type="transmembrane region" description="Helical" evidence="7">
    <location>
        <begin position="65"/>
        <end position="95"/>
    </location>
</feature>
<organism evidence="9 10">
    <name type="scientific">Candidatus Enterocloster excrementigallinarum</name>
    <dbReference type="NCBI Taxonomy" id="2838558"/>
    <lineage>
        <taxon>Bacteria</taxon>
        <taxon>Bacillati</taxon>
        <taxon>Bacillota</taxon>
        <taxon>Clostridia</taxon>
        <taxon>Lachnospirales</taxon>
        <taxon>Lachnospiraceae</taxon>
        <taxon>Enterocloster</taxon>
    </lineage>
</organism>
<evidence type="ECO:0000256" key="1">
    <source>
        <dbReference type="ARBA" id="ARBA00004651"/>
    </source>
</evidence>